<gene>
    <name evidence="2" type="ORF">DCF19_15400</name>
</gene>
<keyword evidence="2" id="KW-0418">Kinase</keyword>
<evidence type="ECO:0000256" key="1">
    <source>
        <dbReference type="SAM" id="Coils"/>
    </source>
</evidence>
<dbReference type="EMBL" id="QBML01000021">
    <property type="protein sequence ID" value="PZO38857.1"/>
    <property type="molecule type" value="Genomic_DNA"/>
</dbReference>
<feature type="coiled-coil region" evidence="1">
    <location>
        <begin position="94"/>
        <end position="121"/>
    </location>
</feature>
<evidence type="ECO:0000313" key="3">
    <source>
        <dbReference type="Proteomes" id="UP000249467"/>
    </source>
</evidence>
<evidence type="ECO:0000313" key="2">
    <source>
        <dbReference type="EMBL" id="PZO38857.1"/>
    </source>
</evidence>
<organism evidence="2 3">
    <name type="scientific">Pseudanabaena frigida</name>
    <dbReference type="NCBI Taxonomy" id="945775"/>
    <lineage>
        <taxon>Bacteria</taxon>
        <taxon>Bacillati</taxon>
        <taxon>Cyanobacteriota</taxon>
        <taxon>Cyanophyceae</taxon>
        <taxon>Pseudanabaenales</taxon>
        <taxon>Pseudanabaenaceae</taxon>
        <taxon>Pseudanabaena</taxon>
    </lineage>
</organism>
<comment type="caution">
    <text evidence="2">The sequence shown here is derived from an EMBL/GenBank/DDBJ whole genome shotgun (WGS) entry which is preliminary data.</text>
</comment>
<proteinExistence type="predicted"/>
<keyword evidence="1" id="KW-0175">Coiled coil</keyword>
<protein>
    <submittedName>
        <fullName evidence="2">Histidine kinase</fullName>
    </submittedName>
</protein>
<reference evidence="2 3" key="2">
    <citation type="submission" date="2018-06" db="EMBL/GenBank/DDBJ databases">
        <title>Metagenomic assembly of (sub)arctic Cyanobacteria and their associated microbiome from non-axenic cultures.</title>
        <authorList>
            <person name="Baurain D."/>
        </authorList>
    </citation>
    <scope>NUCLEOTIDE SEQUENCE [LARGE SCALE GENOMIC DNA]</scope>
    <source>
        <strain evidence="2">ULC066bin1</strain>
    </source>
</reference>
<dbReference type="AlphaFoldDB" id="A0A2W4W672"/>
<keyword evidence="2" id="KW-0808">Transferase</keyword>
<dbReference type="GO" id="GO:0016301">
    <property type="term" value="F:kinase activity"/>
    <property type="evidence" value="ECO:0007669"/>
    <property type="project" value="UniProtKB-KW"/>
</dbReference>
<sequence length="255" mass="28860">MSNLVKEKITTNLEKAKGEGKMRAEHIREIVKDAVLQTVSELQEGSSEIRLIVKDAISTVISDLKDNEKENTEKITASIEGAIEGGTYQRQLAIAQRRARLLEIQAQLDEQQQQLDREISDVLIDIKASESADFIDDNSAAINLAVDTVQERQASGLLEEQYLKLKAKLASLDVKLALRYGDRYNQVKQQWDNAKTWYDQKKTEAETSGTIPLQQKQLEIEQNLGDLGSVVARKEKEIKQNLQERWEDKISGSKH</sequence>
<accession>A0A2W4W672</accession>
<dbReference type="Proteomes" id="UP000249467">
    <property type="component" value="Unassembled WGS sequence"/>
</dbReference>
<name>A0A2W4W672_9CYAN</name>
<reference evidence="2 3" key="1">
    <citation type="submission" date="2018-04" db="EMBL/GenBank/DDBJ databases">
        <authorList>
            <person name="Go L.Y."/>
            <person name="Mitchell J.A."/>
        </authorList>
    </citation>
    <scope>NUCLEOTIDE SEQUENCE [LARGE SCALE GENOMIC DNA]</scope>
    <source>
        <strain evidence="2">ULC066bin1</strain>
    </source>
</reference>